<organism evidence="1 2">
    <name type="scientific">Heterorhabditis bacteriophora</name>
    <name type="common">Entomopathogenic nematode worm</name>
    <dbReference type="NCBI Taxonomy" id="37862"/>
    <lineage>
        <taxon>Eukaryota</taxon>
        <taxon>Metazoa</taxon>
        <taxon>Ecdysozoa</taxon>
        <taxon>Nematoda</taxon>
        <taxon>Chromadorea</taxon>
        <taxon>Rhabditida</taxon>
        <taxon>Rhabditina</taxon>
        <taxon>Rhabditomorpha</taxon>
        <taxon>Strongyloidea</taxon>
        <taxon>Heterorhabditidae</taxon>
        <taxon>Heterorhabditis</taxon>
    </lineage>
</organism>
<protein>
    <submittedName>
        <fullName evidence="2">Rhodopsin</fullName>
    </submittedName>
</protein>
<accession>A0A1I7WE72</accession>
<dbReference type="Proteomes" id="UP000095283">
    <property type="component" value="Unplaced"/>
</dbReference>
<keyword evidence="1" id="KW-1185">Reference proteome</keyword>
<evidence type="ECO:0000313" key="2">
    <source>
        <dbReference type="WBParaSite" id="Hba_03239"/>
    </source>
</evidence>
<dbReference type="AlphaFoldDB" id="A0A1I7WE72"/>
<evidence type="ECO:0000313" key="1">
    <source>
        <dbReference type="Proteomes" id="UP000095283"/>
    </source>
</evidence>
<reference evidence="2" key="1">
    <citation type="submission" date="2016-11" db="UniProtKB">
        <authorList>
            <consortium name="WormBaseParasite"/>
        </authorList>
    </citation>
    <scope>IDENTIFICATION</scope>
</reference>
<name>A0A1I7WE72_HETBA</name>
<dbReference type="WBParaSite" id="Hba_03239">
    <property type="protein sequence ID" value="Hba_03239"/>
    <property type="gene ID" value="Hba_03239"/>
</dbReference>
<sequence>MVMWIIFIYAAEEIKGPESTEQESTI</sequence>
<proteinExistence type="predicted"/>